<dbReference type="EMBL" id="CP061799">
    <property type="protein sequence ID" value="QTA80723.1"/>
    <property type="molecule type" value="Genomic_DNA"/>
</dbReference>
<name>A0A975B8J4_9BACT</name>
<sequence>MFSWKYNCERNNKGGNIEEMLGFNPCFHGSTTVSKAGDRQYFNKI</sequence>
<dbReference type="KEGG" id="dli:dnl_30360"/>
<dbReference type="AlphaFoldDB" id="A0A975B8J4"/>
<proteinExistence type="predicted"/>
<evidence type="ECO:0000313" key="1">
    <source>
        <dbReference type="EMBL" id="QTA80723.1"/>
    </source>
</evidence>
<protein>
    <submittedName>
        <fullName evidence="1">Uncharacterized protein</fullName>
    </submittedName>
</protein>
<organism evidence="1 2">
    <name type="scientific">Desulfonema limicola</name>
    <dbReference type="NCBI Taxonomy" id="45656"/>
    <lineage>
        <taxon>Bacteria</taxon>
        <taxon>Pseudomonadati</taxon>
        <taxon>Thermodesulfobacteriota</taxon>
        <taxon>Desulfobacteria</taxon>
        <taxon>Desulfobacterales</taxon>
        <taxon>Desulfococcaceae</taxon>
        <taxon>Desulfonema</taxon>
    </lineage>
</organism>
<keyword evidence="2" id="KW-1185">Reference proteome</keyword>
<gene>
    <name evidence="1" type="ORF">dnl_30360</name>
</gene>
<accession>A0A975B8J4</accession>
<dbReference type="Proteomes" id="UP000663720">
    <property type="component" value="Chromosome"/>
</dbReference>
<evidence type="ECO:0000313" key="2">
    <source>
        <dbReference type="Proteomes" id="UP000663720"/>
    </source>
</evidence>
<reference evidence="1" key="1">
    <citation type="journal article" date="2021" name="Microb. Physiol.">
        <title>Proteogenomic Insights into the Physiology of Marine, Sulfate-Reducing, Filamentous Desulfonema limicola and Desulfonema magnum.</title>
        <authorList>
            <person name="Schnaars V."/>
            <person name="Wohlbrand L."/>
            <person name="Scheve S."/>
            <person name="Hinrichs C."/>
            <person name="Reinhardt R."/>
            <person name="Rabus R."/>
        </authorList>
    </citation>
    <scope>NUCLEOTIDE SEQUENCE</scope>
    <source>
        <strain evidence="1">5ac10</strain>
    </source>
</reference>